<keyword evidence="6 9" id="KW-0238">DNA-binding</keyword>
<dbReference type="InterPro" id="IPR010998">
    <property type="entry name" value="Integrase_recombinase_N"/>
</dbReference>
<dbReference type="InterPro" id="IPR013762">
    <property type="entry name" value="Integrase-like_cat_sf"/>
</dbReference>
<keyword evidence="7" id="KW-0233">DNA recombination</keyword>
<evidence type="ECO:0000256" key="5">
    <source>
        <dbReference type="ARBA" id="ARBA00022908"/>
    </source>
</evidence>
<keyword evidence="2" id="KW-0963">Cytoplasm</keyword>
<evidence type="ECO:0000256" key="10">
    <source>
        <dbReference type="SAM" id="MobiDB-lite"/>
    </source>
</evidence>
<name>A0ABS9MJB1_9FIRM</name>
<dbReference type="Pfam" id="PF00589">
    <property type="entry name" value="Phage_integrase"/>
    <property type="match status" value="1"/>
</dbReference>
<reference evidence="13 14" key="1">
    <citation type="submission" date="2022-01" db="EMBL/GenBank/DDBJ databases">
        <title>Collection of gut derived symbiotic bacterial strains cultured from healthy donors.</title>
        <authorList>
            <person name="Lin H."/>
            <person name="Kohout C."/>
            <person name="Waligurski E."/>
            <person name="Pamer E.G."/>
        </authorList>
    </citation>
    <scope>NUCLEOTIDE SEQUENCE [LARGE SCALE GENOMIC DNA]</scope>
    <source>
        <strain evidence="13 14">DFI.7.58</strain>
    </source>
</reference>
<dbReference type="PANTHER" id="PTHR30349:SF77">
    <property type="entry name" value="TYROSINE RECOMBINASE XERC"/>
    <property type="match status" value="1"/>
</dbReference>
<keyword evidence="14" id="KW-1185">Reference proteome</keyword>
<evidence type="ECO:0000256" key="1">
    <source>
        <dbReference type="ARBA" id="ARBA00004496"/>
    </source>
</evidence>
<evidence type="ECO:0000256" key="6">
    <source>
        <dbReference type="ARBA" id="ARBA00023125"/>
    </source>
</evidence>
<evidence type="ECO:0000313" key="14">
    <source>
        <dbReference type="Proteomes" id="UP001298681"/>
    </source>
</evidence>
<keyword evidence="4" id="KW-0159">Chromosome partition</keyword>
<sequence>MKPELLAEAPQIIREFLGYLGTIKGKSEKTVEEYYLDLRTFFRYIKLSRNLVKDDTPFEEISISDVDIDLIRTITLTQVFEYMNYLTNVRNNKPATRSRKVSSLRTFFKYLTNKTNHLDVNPVLELETPKLRSSLPKYLTFEQSIDLLTKVDGKNKERDYCILVLFLNCGLRLSELVGLNLSDVRQSSNTMRVLGKGNKERIVYLNEACQDAIRRYLAVRPHDGLIDKKALFISAQRKRISPKTVQYLVKKYLAQIDLGGPGYSVHKLRHTAATLMYQHGHVDIRVLKDILGHENLGTTEIYTHLSDQQMEQAANANPLAHIKPRSAVTNLKEDSQRKDHSNE</sequence>
<dbReference type="Gene3D" id="1.10.443.10">
    <property type="entry name" value="Intergrase catalytic core"/>
    <property type="match status" value="1"/>
</dbReference>
<dbReference type="Proteomes" id="UP001298681">
    <property type="component" value="Unassembled WGS sequence"/>
</dbReference>
<feature type="domain" description="Core-binding (CB)" evidence="12">
    <location>
        <begin position="7"/>
        <end position="112"/>
    </location>
</feature>
<evidence type="ECO:0000313" key="13">
    <source>
        <dbReference type="EMBL" id="MCG4610898.1"/>
    </source>
</evidence>
<dbReference type="Gene3D" id="1.10.150.130">
    <property type="match status" value="1"/>
</dbReference>
<dbReference type="InterPro" id="IPR044068">
    <property type="entry name" value="CB"/>
</dbReference>
<dbReference type="EMBL" id="JAKNHQ010000009">
    <property type="protein sequence ID" value="MCG4610898.1"/>
    <property type="molecule type" value="Genomic_DNA"/>
</dbReference>
<accession>A0ABS9MJB1</accession>
<dbReference type="PROSITE" id="PS51900">
    <property type="entry name" value="CB"/>
    <property type="match status" value="1"/>
</dbReference>
<feature type="domain" description="Tyr recombinase" evidence="11">
    <location>
        <begin position="134"/>
        <end position="315"/>
    </location>
</feature>
<evidence type="ECO:0000256" key="7">
    <source>
        <dbReference type="ARBA" id="ARBA00023172"/>
    </source>
</evidence>
<dbReference type="SUPFAM" id="SSF56349">
    <property type="entry name" value="DNA breaking-rejoining enzymes"/>
    <property type="match status" value="1"/>
</dbReference>
<evidence type="ECO:0000256" key="9">
    <source>
        <dbReference type="PROSITE-ProRule" id="PRU01248"/>
    </source>
</evidence>
<dbReference type="InterPro" id="IPR002104">
    <property type="entry name" value="Integrase_catalytic"/>
</dbReference>
<feature type="compositionally biased region" description="Basic and acidic residues" evidence="10">
    <location>
        <begin position="331"/>
        <end position="343"/>
    </location>
</feature>
<evidence type="ECO:0000256" key="2">
    <source>
        <dbReference type="ARBA" id="ARBA00022490"/>
    </source>
</evidence>
<organism evidence="13 14">
    <name type="scientific">Anaeromassilibacillus senegalensis</name>
    <dbReference type="NCBI Taxonomy" id="1673717"/>
    <lineage>
        <taxon>Bacteria</taxon>
        <taxon>Bacillati</taxon>
        <taxon>Bacillota</taxon>
        <taxon>Clostridia</taxon>
        <taxon>Eubacteriales</taxon>
        <taxon>Acutalibacteraceae</taxon>
        <taxon>Anaeromassilibacillus</taxon>
    </lineage>
</organism>
<evidence type="ECO:0000256" key="8">
    <source>
        <dbReference type="ARBA" id="ARBA00023306"/>
    </source>
</evidence>
<dbReference type="RefSeq" id="WP_237966780.1">
    <property type="nucleotide sequence ID" value="NZ_JAKNHQ010000009.1"/>
</dbReference>
<dbReference type="PANTHER" id="PTHR30349">
    <property type="entry name" value="PHAGE INTEGRASE-RELATED"/>
    <property type="match status" value="1"/>
</dbReference>
<keyword evidence="3" id="KW-0132">Cell division</keyword>
<evidence type="ECO:0000259" key="11">
    <source>
        <dbReference type="PROSITE" id="PS51898"/>
    </source>
</evidence>
<comment type="subcellular location">
    <subcellularLocation>
        <location evidence="1">Cytoplasm</location>
    </subcellularLocation>
</comment>
<keyword evidence="8" id="KW-0131">Cell cycle</keyword>
<dbReference type="PROSITE" id="PS51898">
    <property type="entry name" value="TYR_RECOMBINASE"/>
    <property type="match status" value="1"/>
</dbReference>
<evidence type="ECO:0000256" key="4">
    <source>
        <dbReference type="ARBA" id="ARBA00022829"/>
    </source>
</evidence>
<comment type="caution">
    <text evidence="13">The sequence shown here is derived from an EMBL/GenBank/DDBJ whole genome shotgun (WGS) entry which is preliminary data.</text>
</comment>
<dbReference type="InterPro" id="IPR050090">
    <property type="entry name" value="Tyrosine_recombinase_XerCD"/>
</dbReference>
<evidence type="ECO:0000256" key="3">
    <source>
        <dbReference type="ARBA" id="ARBA00022618"/>
    </source>
</evidence>
<proteinExistence type="predicted"/>
<keyword evidence="5" id="KW-0229">DNA integration</keyword>
<protein>
    <submittedName>
        <fullName evidence="13">Tyrosine recombinase XerC</fullName>
    </submittedName>
</protein>
<gene>
    <name evidence="13" type="ORF">L0P57_08120</name>
</gene>
<evidence type="ECO:0000259" key="12">
    <source>
        <dbReference type="PROSITE" id="PS51900"/>
    </source>
</evidence>
<dbReference type="InterPro" id="IPR011010">
    <property type="entry name" value="DNA_brk_join_enz"/>
</dbReference>
<feature type="region of interest" description="Disordered" evidence="10">
    <location>
        <begin position="318"/>
        <end position="343"/>
    </location>
</feature>